<dbReference type="Proteomes" id="UP001176521">
    <property type="component" value="Unassembled WGS sequence"/>
</dbReference>
<keyword evidence="5" id="KW-0804">Transcription</keyword>
<proteinExistence type="predicted"/>
<feature type="region of interest" description="Disordered" evidence="7">
    <location>
        <begin position="1083"/>
        <end position="1110"/>
    </location>
</feature>
<feature type="compositionally biased region" description="Polar residues" evidence="7">
    <location>
        <begin position="1"/>
        <end position="24"/>
    </location>
</feature>
<dbReference type="InterPro" id="IPR000679">
    <property type="entry name" value="Znf_GATA"/>
</dbReference>
<evidence type="ECO:0000256" key="7">
    <source>
        <dbReference type="SAM" id="MobiDB-lite"/>
    </source>
</evidence>
<comment type="caution">
    <text evidence="9">The sequence shown here is derived from an EMBL/GenBank/DDBJ whole genome shotgun (WGS) entry which is preliminary data.</text>
</comment>
<dbReference type="SUPFAM" id="SSF57716">
    <property type="entry name" value="Glucocorticoid receptor-like (DNA-binding domain)"/>
    <property type="match status" value="1"/>
</dbReference>
<evidence type="ECO:0000259" key="8">
    <source>
        <dbReference type="PROSITE" id="PS50114"/>
    </source>
</evidence>
<dbReference type="SMART" id="SM00401">
    <property type="entry name" value="ZnF_GATA"/>
    <property type="match status" value="1"/>
</dbReference>
<keyword evidence="3" id="KW-0862">Zinc</keyword>
<dbReference type="PROSITE" id="PS00344">
    <property type="entry name" value="GATA_ZN_FINGER_1"/>
    <property type="match status" value="1"/>
</dbReference>
<feature type="compositionally biased region" description="Acidic residues" evidence="7">
    <location>
        <begin position="41"/>
        <end position="52"/>
    </location>
</feature>
<dbReference type="PANTHER" id="PTHR47172">
    <property type="entry name" value="OS01G0976800 PROTEIN"/>
    <property type="match status" value="1"/>
</dbReference>
<feature type="compositionally biased region" description="Gly residues" evidence="7">
    <location>
        <begin position="1097"/>
        <end position="1106"/>
    </location>
</feature>
<gene>
    <name evidence="9" type="ORF">OC842_002408</name>
</gene>
<keyword evidence="2 6" id="KW-0863">Zinc-finger</keyword>
<keyword evidence="4" id="KW-0805">Transcription regulation</keyword>
<dbReference type="Gene3D" id="3.30.50.10">
    <property type="entry name" value="Erythroid Transcription Factor GATA-1, subunit A"/>
    <property type="match status" value="1"/>
</dbReference>
<dbReference type="InterPro" id="IPR013088">
    <property type="entry name" value="Znf_NHR/GATA"/>
</dbReference>
<dbReference type="PANTHER" id="PTHR47172:SF24">
    <property type="entry name" value="GATA ZINC FINGER DOMAIN-CONTAINING PROTEIN 14-RELATED"/>
    <property type="match status" value="1"/>
</dbReference>
<feature type="domain" description="GATA-type" evidence="8">
    <location>
        <begin position="986"/>
        <end position="1021"/>
    </location>
</feature>
<organism evidence="9 10">
    <name type="scientific">Tilletia horrida</name>
    <dbReference type="NCBI Taxonomy" id="155126"/>
    <lineage>
        <taxon>Eukaryota</taxon>
        <taxon>Fungi</taxon>
        <taxon>Dikarya</taxon>
        <taxon>Basidiomycota</taxon>
        <taxon>Ustilaginomycotina</taxon>
        <taxon>Exobasidiomycetes</taxon>
        <taxon>Tilletiales</taxon>
        <taxon>Tilletiaceae</taxon>
        <taxon>Tilletia</taxon>
    </lineage>
</organism>
<evidence type="ECO:0000256" key="4">
    <source>
        <dbReference type="ARBA" id="ARBA00023015"/>
    </source>
</evidence>
<dbReference type="EMBL" id="JAPDMQ010000101">
    <property type="protein sequence ID" value="KAK0535179.1"/>
    <property type="molecule type" value="Genomic_DNA"/>
</dbReference>
<reference evidence="9" key="1">
    <citation type="journal article" date="2023" name="PhytoFront">
        <title>Draft Genome Resources of Seven Strains of Tilletia horrida, Causal Agent of Kernel Smut of Rice.</title>
        <authorList>
            <person name="Khanal S."/>
            <person name="Antony Babu S."/>
            <person name="Zhou X.G."/>
        </authorList>
    </citation>
    <scope>NUCLEOTIDE SEQUENCE</scope>
    <source>
        <strain evidence="9">TX3</strain>
    </source>
</reference>
<evidence type="ECO:0000313" key="10">
    <source>
        <dbReference type="Proteomes" id="UP001176521"/>
    </source>
</evidence>
<feature type="compositionally biased region" description="Low complexity" evidence="7">
    <location>
        <begin position="1177"/>
        <end position="1198"/>
    </location>
</feature>
<evidence type="ECO:0000256" key="6">
    <source>
        <dbReference type="PROSITE-ProRule" id="PRU00094"/>
    </source>
</evidence>
<evidence type="ECO:0000256" key="5">
    <source>
        <dbReference type="ARBA" id="ARBA00023163"/>
    </source>
</evidence>
<evidence type="ECO:0000256" key="2">
    <source>
        <dbReference type="ARBA" id="ARBA00022771"/>
    </source>
</evidence>
<dbReference type="GO" id="GO:0006355">
    <property type="term" value="P:regulation of DNA-templated transcription"/>
    <property type="evidence" value="ECO:0007669"/>
    <property type="project" value="InterPro"/>
</dbReference>
<feature type="region of interest" description="Disordered" evidence="7">
    <location>
        <begin position="1250"/>
        <end position="1290"/>
    </location>
</feature>
<evidence type="ECO:0000256" key="3">
    <source>
        <dbReference type="ARBA" id="ARBA00022833"/>
    </source>
</evidence>
<feature type="compositionally biased region" description="Polar residues" evidence="7">
    <location>
        <begin position="1251"/>
        <end position="1267"/>
    </location>
</feature>
<evidence type="ECO:0000256" key="1">
    <source>
        <dbReference type="ARBA" id="ARBA00022723"/>
    </source>
</evidence>
<dbReference type="GO" id="GO:0043565">
    <property type="term" value="F:sequence-specific DNA binding"/>
    <property type="evidence" value="ECO:0007669"/>
    <property type="project" value="InterPro"/>
</dbReference>
<name>A0AAN6JLP3_9BASI</name>
<feature type="region of interest" description="Disordered" evidence="7">
    <location>
        <begin position="664"/>
        <end position="691"/>
    </location>
</feature>
<keyword evidence="10" id="KW-1185">Reference proteome</keyword>
<sequence>MLVASNGSSPTLRPQSYQDSNSSPYPLPPRTRTEMRRQQHDDDDDDDNEDNDDGTHVPHRSRCYWAILAVPTRSPASLSSAPPSLPSSASSASSSSSAAAAASSSSSSPASASAASFPVSDVEALEIVYIDPTFQSHLGPQAAHKIHGQPFFTFVHPDDAPSAKADMSDLLGPLRTTFGSVIRCRFANVAAFRNQLVKKRPRNSHYSSRQTDRDASYPAVDLVISYIGDGLALCFMHNIVDESLSDSDEQNKSEWSNWCGMSSDLFNPKQADTLWRQICQRRAGASRTQAPEHIFQILRSPQKGGDILFSWPPPRLFPAQSEHSQAASAIAESAFTHYEDGSYFADDFAALAQGLDTSLFALSDASTTCTRRLRAKHTLSTDGLLRTVESVVIGYGDLIIAMFTNTFQQRIVDLNPAASAMPVSEFPAIIPLPSQLQEGLINAAALAAQSQVALMSQSPTTLSPVLLQQTLSPRQSTVGLNAGADPALLTASFVPTVDGLPHSAPPVSTTFDQANAQGASGMYARSLQAGSAQGENFAFNTRRSFDESFLAPHTRAKTLEKSMGADERRMSDTSFAHRRAVTFNPDVLPLSSQTGHQLSQHHQLLMDTETDDGAAAQQRFRNPSHSSFASSAYSSNLSTIDSSTYDSMASSMASTETMFSPRQSMKWGSISSESASAQGATGASTGIGSAHRDSFASSVSSAGLDAAAVAAATAAAAAADARRRSRQETWPLARIDDETLATSTSASASASAATSTAMASTATLQGTSSDRSRSISAAIMHTDGSILAQQMNVGVSAGGYAGSRLSVTSLGLPPTVSPLDPSSAAASAAAASAVAAAASGTNAGSALFPMGIPGNSLNPYAAIPSPTAPTFSFGASPDVRPTLELPPLDPIQPLPQQSISVHAQEALHGNAALQSSGTAMPPLLTETFDPSTGLHGGGPFVSSFAPHCRAMSAPGLGLGAVAVAGMPLSSGPYGLRHPGMHGQQHQVPPKMCASCGTTNSPEWRRGPSGHKTLCNACGLRYSRSVLRAKKREEKRKASEPSLRRASEVAAAATTAAAAAAAAVAASAAAGSLNKFADAPPVSREAHAAADGEDALGHGFGGMGTGTGTAHRRTRTVPAHFPLGAPLPGPGPTAEAMSGVISSEGRAASPDPLPASDGAPGAVAAHNNLSLGLHMPEGGSVDFSGGSAAASDASQQQQQQLNGALFGFEPPFLSSRAATGGSTGTSVSNASYSSSSASSFFGGGAGGGFGIPTTNGDPHGSMSSVTTLGSFQSHSQSGHEHGHGQGHAMEGCKGLVDGLALPMGTGEGPTSMERTTTADWMPFASFEHPAQGHDVDIAV</sequence>
<feature type="compositionally biased region" description="Basic and acidic residues" evidence="7">
    <location>
        <begin position="31"/>
        <end position="40"/>
    </location>
</feature>
<dbReference type="Pfam" id="PF00320">
    <property type="entry name" value="GATA"/>
    <property type="match status" value="1"/>
</dbReference>
<keyword evidence="1" id="KW-0479">Metal-binding</keyword>
<feature type="region of interest" description="Disordered" evidence="7">
    <location>
        <begin position="612"/>
        <end position="631"/>
    </location>
</feature>
<accession>A0AAN6JLP3</accession>
<dbReference type="GO" id="GO:0008270">
    <property type="term" value="F:zinc ion binding"/>
    <property type="evidence" value="ECO:0007669"/>
    <property type="project" value="UniProtKB-KW"/>
</dbReference>
<feature type="region of interest" description="Disordered" evidence="7">
    <location>
        <begin position="1118"/>
        <end position="1137"/>
    </location>
</feature>
<dbReference type="PROSITE" id="PS50114">
    <property type="entry name" value="GATA_ZN_FINGER_2"/>
    <property type="match status" value="1"/>
</dbReference>
<feature type="region of interest" description="Disordered" evidence="7">
    <location>
        <begin position="1175"/>
        <end position="1198"/>
    </location>
</feature>
<feature type="compositionally biased region" description="Low complexity" evidence="7">
    <location>
        <begin position="671"/>
        <end position="689"/>
    </location>
</feature>
<dbReference type="CDD" id="cd00202">
    <property type="entry name" value="ZnF_GATA"/>
    <property type="match status" value="1"/>
</dbReference>
<feature type="region of interest" description="Disordered" evidence="7">
    <location>
        <begin position="1"/>
        <end position="58"/>
    </location>
</feature>
<evidence type="ECO:0000313" key="9">
    <source>
        <dbReference type="EMBL" id="KAK0535179.1"/>
    </source>
</evidence>
<protein>
    <recommendedName>
        <fullName evidence="8">GATA-type domain-containing protein</fullName>
    </recommendedName>
</protein>